<dbReference type="InterPro" id="IPR029021">
    <property type="entry name" value="Prot-tyrosine_phosphatase-like"/>
</dbReference>
<dbReference type="RefSeq" id="WP_172355794.1">
    <property type="nucleotide sequence ID" value="NZ_CP053661.1"/>
</dbReference>
<evidence type="ECO:0000313" key="3">
    <source>
        <dbReference type="Proteomes" id="UP000505210"/>
    </source>
</evidence>
<gene>
    <name evidence="2" type="ORF">HPC62_11545</name>
</gene>
<name>A0A6M8B5T6_9CYAN</name>
<dbReference type="Proteomes" id="UP000505210">
    <property type="component" value="Chromosome"/>
</dbReference>
<dbReference type="Pfam" id="PF04273">
    <property type="entry name" value="BLH_phosphatase"/>
    <property type="match status" value="1"/>
</dbReference>
<reference evidence="2 3" key="1">
    <citation type="submission" date="2020-05" db="EMBL/GenBank/DDBJ databases">
        <title>Complete genome sequence of of a novel Thermoleptolyngbya strain isolated from hot springs of Ganzi, Sichuan China.</title>
        <authorList>
            <person name="Tang J."/>
            <person name="Daroch M."/>
            <person name="Li L."/>
            <person name="Waleron K."/>
            <person name="Waleron M."/>
            <person name="Waleron M."/>
        </authorList>
    </citation>
    <scope>NUCLEOTIDE SEQUENCE [LARGE SCALE GENOMIC DNA]</scope>
    <source>
        <strain evidence="2 3">PKUAC-SCTA183</strain>
    </source>
</reference>
<proteinExistence type="predicted"/>
<evidence type="ECO:0000313" key="2">
    <source>
        <dbReference type="EMBL" id="QKD82729.1"/>
    </source>
</evidence>
<dbReference type="AlphaFoldDB" id="A0A6M8B5T6"/>
<evidence type="ECO:0000259" key="1">
    <source>
        <dbReference type="Pfam" id="PF04273"/>
    </source>
</evidence>
<keyword evidence="3" id="KW-1185">Reference proteome</keyword>
<dbReference type="EMBL" id="CP053661">
    <property type="protein sequence ID" value="QKD82729.1"/>
    <property type="molecule type" value="Genomic_DNA"/>
</dbReference>
<organism evidence="2 3">
    <name type="scientific">Thermoleptolyngbya sichuanensis A183</name>
    <dbReference type="NCBI Taxonomy" id="2737172"/>
    <lineage>
        <taxon>Bacteria</taxon>
        <taxon>Bacillati</taxon>
        <taxon>Cyanobacteriota</taxon>
        <taxon>Cyanophyceae</taxon>
        <taxon>Oculatellales</taxon>
        <taxon>Oculatellaceae</taxon>
        <taxon>Thermoleptolyngbya</taxon>
        <taxon>Thermoleptolyngbya sichuanensis</taxon>
    </lineage>
</organism>
<dbReference type="Gene3D" id="3.90.190.10">
    <property type="entry name" value="Protein tyrosine phosphatase superfamily"/>
    <property type="match status" value="1"/>
</dbReference>
<dbReference type="SUPFAM" id="SSF52799">
    <property type="entry name" value="(Phosphotyrosine protein) phosphatases II"/>
    <property type="match status" value="1"/>
</dbReference>
<feature type="domain" description="Beta-lactamase hydrolase-like protein phosphatase-like" evidence="1">
    <location>
        <begin position="12"/>
        <end position="104"/>
    </location>
</feature>
<dbReference type="InterPro" id="IPR005939">
    <property type="entry name" value="BLH_phosphatase-like"/>
</dbReference>
<dbReference type="GO" id="GO:0016787">
    <property type="term" value="F:hydrolase activity"/>
    <property type="evidence" value="ECO:0007669"/>
    <property type="project" value="InterPro"/>
</dbReference>
<accession>A0A6M8B5T6</accession>
<protein>
    <submittedName>
        <fullName evidence="2">Phosphatase</fullName>
    </submittedName>
</protein>
<sequence>MNEMQLVGIHRIDADVSVAGELSPEQLQQASHQGFKSVINLRMPKEKGFLPDEPQIVESLGMQYAHVPVNPSSLSGEVIAQVCEHVDQLPKPVLMHCSLGLRSAGIALLRSGVERGMTVEEFLHRTTAMGLDFNSRPGVKRFFVDYITQNFEQLGASNDEHE</sequence>
<dbReference type="KEGG" id="theu:HPC62_11545"/>